<evidence type="ECO:0000259" key="4">
    <source>
        <dbReference type="PROSITE" id="PS50893"/>
    </source>
</evidence>
<dbReference type="GO" id="GO:0005524">
    <property type="term" value="F:ATP binding"/>
    <property type="evidence" value="ECO:0007669"/>
    <property type="project" value="UniProtKB-KW"/>
</dbReference>
<reference evidence="5 6" key="1">
    <citation type="journal article" date="2013" name="Stand. Genomic Sci.">
        <title>Genomic Encyclopedia of Type Strains, Phase I: The one thousand microbial genomes (KMG-I) project.</title>
        <authorList>
            <person name="Kyrpides N.C."/>
            <person name="Woyke T."/>
            <person name="Eisen J.A."/>
            <person name="Garrity G."/>
            <person name="Lilburn T.G."/>
            <person name="Beck B.J."/>
            <person name="Whitman W.B."/>
            <person name="Hugenholtz P."/>
            <person name="Klenk H.P."/>
        </authorList>
    </citation>
    <scope>NUCLEOTIDE SEQUENCE [LARGE SCALE GENOMIC DNA]</scope>
    <source>
        <strain evidence="5 6">DSM 45044</strain>
    </source>
</reference>
<dbReference type="PANTHER" id="PTHR24220:SF685">
    <property type="entry name" value="ABC TRANSPORTER RELATED"/>
    <property type="match status" value="1"/>
</dbReference>
<dbReference type="Proteomes" id="UP000321617">
    <property type="component" value="Unassembled WGS sequence"/>
</dbReference>
<dbReference type="OrthoDB" id="3176024at2"/>
<sequence length="281" mass="29242">MRVTGVPVTCRGLVFIYRLDGYDVVALSRVDLDIAAGEAVALVGPSGSGKSTLLSLMAGLLRPSAGSLRVGDHDLSRAGDAELQRMRATELGVVLQGDRNLIPYLSALDNVRFAQRGVPRARRVPAMDLLETVGMSGAAARTPGELTPGGRQRLSVAVGAAVGGGLLLADEPTSQLDAEARESVVAALSAVRDRGSTVVVVTHDPGVAARFGRSVTIRDGRVGAEGRRGEDFLVVGTDGAVHLPAELLTDMPPGTLLRVRRDSGSGELRLSPAETAEVRPT</sequence>
<comment type="caution">
    <text evidence="5">The sequence shown here is derived from an EMBL/GenBank/DDBJ whole genome shotgun (WGS) entry which is preliminary data.</text>
</comment>
<evidence type="ECO:0000256" key="2">
    <source>
        <dbReference type="ARBA" id="ARBA00022840"/>
    </source>
</evidence>
<dbReference type="SMART" id="SM00382">
    <property type="entry name" value="AAA"/>
    <property type="match status" value="1"/>
</dbReference>
<gene>
    <name evidence="5" type="ORF">LX16_0295</name>
</gene>
<feature type="domain" description="ABC transporter" evidence="4">
    <location>
        <begin position="8"/>
        <end position="244"/>
    </location>
</feature>
<evidence type="ECO:0000256" key="3">
    <source>
        <dbReference type="SAM" id="MobiDB-lite"/>
    </source>
</evidence>
<dbReference type="SUPFAM" id="SSF52540">
    <property type="entry name" value="P-loop containing nucleoside triphosphate hydrolases"/>
    <property type="match status" value="1"/>
</dbReference>
<dbReference type="EMBL" id="VLLL01000005">
    <property type="protein sequence ID" value="TWJ14610.1"/>
    <property type="molecule type" value="Genomic_DNA"/>
</dbReference>
<feature type="region of interest" description="Disordered" evidence="3">
    <location>
        <begin position="262"/>
        <end position="281"/>
    </location>
</feature>
<organism evidence="5 6">
    <name type="scientific">Stackebrandtia albiflava</name>
    <dbReference type="NCBI Taxonomy" id="406432"/>
    <lineage>
        <taxon>Bacteria</taxon>
        <taxon>Bacillati</taxon>
        <taxon>Actinomycetota</taxon>
        <taxon>Actinomycetes</taxon>
        <taxon>Glycomycetales</taxon>
        <taxon>Glycomycetaceae</taxon>
        <taxon>Stackebrandtia</taxon>
    </lineage>
</organism>
<keyword evidence="2" id="KW-0067">ATP-binding</keyword>
<dbReference type="GO" id="GO:0016887">
    <property type="term" value="F:ATP hydrolysis activity"/>
    <property type="evidence" value="ECO:0007669"/>
    <property type="project" value="InterPro"/>
</dbReference>
<dbReference type="Gene3D" id="3.40.50.300">
    <property type="entry name" value="P-loop containing nucleotide triphosphate hydrolases"/>
    <property type="match status" value="1"/>
</dbReference>
<dbReference type="PROSITE" id="PS50893">
    <property type="entry name" value="ABC_TRANSPORTER_2"/>
    <property type="match status" value="1"/>
</dbReference>
<dbReference type="InterPro" id="IPR027417">
    <property type="entry name" value="P-loop_NTPase"/>
</dbReference>
<dbReference type="InterPro" id="IPR003439">
    <property type="entry name" value="ABC_transporter-like_ATP-bd"/>
</dbReference>
<protein>
    <submittedName>
        <fullName evidence="5">ABC-type lipoprotein export system ATPase subunit</fullName>
    </submittedName>
</protein>
<dbReference type="InterPro" id="IPR003593">
    <property type="entry name" value="AAA+_ATPase"/>
</dbReference>
<keyword evidence="1" id="KW-0547">Nucleotide-binding</keyword>
<accession>A0A562V9Q1</accession>
<name>A0A562V9Q1_9ACTN</name>
<dbReference type="GO" id="GO:0022857">
    <property type="term" value="F:transmembrane transporter activity"/>
    <property type="evidence" value="ECO:0007669"/>
    <property type="project" value="TreeGrafter"/>
</dbReference>
<keyword evidence="6" id="KW-1185">Reference proteome</keyword>
<proteinExistence type="predicted"/>
<dbReference type="InterPro" id="IPR015854">
    <property type="entry name" value="ABC_transpr_LolD-like"/>
</dbReference>
<dbReference type="AlphaFoldDB" id="A0A562V9Q1"/>
<dbReference type="GO" id="GO:0005886">
    <property type="term" value="C:plasma membrane"/>
    <property type="evidence" value="ECO:0007669"/>
    <property type="project" value="TreeGrafter"/>
</dbReference>
<keyword evidence="5" id="KW-0449">Lipoprotein</keyword>
<evidence type="ECO:0000313" key="6">
    <source>
        <dbReference type="Proteomes" id="UP000321617"/>
    </source>
</evidence>
<dbReference type="Pfam" id="PF00005">
    <property type="entry name" value="ABC_tran"/>
    <property type="match status" value="1"/>
</dbReference>
<dbReference type="PANTHER" id="PTHR24220">
    <property type="entry name" value="IMPORT ATP-BINDING PROTEIN"/>
    <property type="match status" value="1"/>
</dbReference>
<evidence type="ECO:0000313" key="5">
    <source>
        <dbReference type="EMBL" id="TWJ14610.1"/>
    </source>
</evidence>
<evidence type="ECO:0000256" key="1">
    <source>
        <dbReference type="ARBA" id="ARBA00022741"/>
    </source>
</evidence>